<evidence type="ECO:0000256" key="3">
    <source>
        <dbReference type="ARBA" id="ARBA00022737"/>
    </source>
</evidence>
<evidence type="ECO:0000313" key="9">
    <source>
        <dbReference type="Proteomes" id="UP001568698"/>
    </source>
</evidence>
<dbReference type="PANTHER" id="PTHR32479:SF20">
    <property type="entry name" value="GLYCOLATE OXIDASE IRON-SULFUR SUBUNIT"/>
    <property type="match status" value="1"/>
</dbReference>
<name>A0ABV4K278_9BACT</name>
<dbReference type="EMBL" id="JBGLYH010000006">
    <property type="protein sequence ID" value="MEZ7195897.1"/>
    <property type="molecule type" value="Genomic_DNA"/>
</dbReference>
<evidence type="ECO:0000256" key="5">
    <source>
        <dbReference type="ARBA" id="ARBA00023014"/>
    </source>
</evidence>
<dbReference type="InterPro" id="IPR012257">
    <property type="entry name" value="Glc_ox_4Fe-4S"/>
</dbReference>
<comment type="cofactor">
    <cofactor evidence="6">
        <name>[4Fe-4S] cluster</name>
        <dbReference type="ChEBI" id="CHEBI:49883"/>
    </cofactor>
    <text evidence="6">Binds 2 [4Fe-4S] clusters.</text>
</comment>
<keyword evidence="4 6" id="KW-0408">Iron</keyword>
<keyword evidence="3" id="KW-0677">Repeat</keyword>
<dbReference type="InterPro" id="IPR009051">
    <property type="entry name" value="Helical_ferredxn"/>
</dbReference>
<reference evidence="8 9" key="1">
    <citation type="submission" date="2024-08" db="EMBL/GenBank/DDBJ databases">
        <title>Sulfate-reducing bacteria isolated from formation water of the oil field in Kazakhstan and description of Pseudodesulfovibrio sp.</title>
        <authorList>
            <person name="Bidzhieva S.K."/>
            <person name="Tourova T.P."/>
            <person name="Grouzdev D.S."/>
            <person name="Beletsky A.V."/>
            <person name="Sokolova D.S."/>
            <person name="Samigullina S.R."/>
            <person name="Poltaraus A.B."/>
            <person name="Avtukh A.N."/>
            <person name="Tereshina V.M."/>
            <person name="Zhaparov N.S."/>
            <person name="Mardanov A.V."/>
            <person name="Nazina T.N."/>
        </authorList>
    </citation>
    <scope>NUCLEOTIDE SEQUENCE [LARGE SCALE GENOMIC DNA]</scope>
    <source>
        <strain evidence="8 9">9FUS</strain>
    </source>
</reference>
<evidence type="ECO:0000259" key="7">
    <source>
        <dbReference type="PROSITE" id="PS51379"/>
    </source>
</evidence>
<dbReference type="RefSeq" id="WP_371385439.1">
    <property type="nucleotide sequence ID" value="NZ_JBGLYH010000006.1"/>
</dbReference>
<keyword evidence="6" id="KW-0249">Electron transport</keyword>
<evidence type="ECO:0000256" key="1">
    <source>
        <dbReference type="ARBA" id="ARBA00022485"/>
    </source>
</evidence>
<dbReference type="Pfam" id="PF13183">
    <property type="entry name" value="Fer4_8"/>
    <property type="match status" value="1"/>
</dbReference>
<keyword evidence="5 6" id="KW-0411">Iron-sulfur</keyword>
<dbReference type="Proteomes" id="UP001568698">
    <property type="component" value="Unassembled WGS sequence"/>
</dbReference>
<keyword evidence="9" id="KW-1185">Reference proteome</keyword>
<sequence length="424" mass="46243">MTSLPEELKARAAKCTRCGSCLVVCPVATRLHSEATSARGKLQFIRALGESRLDAGRELSRLVNLCLLCDACSERCPSGVKTTDLFILLRHELGTEVPLPRLKRLAFTGRTYRRLFDLAMRAGGLFQMALFRDAGHGLGVEARLPIPAAGLDVRRVVPRLGVRPLRSLVSRKDDLKHPRAHVAFFPGCMLSYIYPEAGAAVVRTLRANNVRVSMPDDMGCCGTPMLVNGDFETATLLAERTIAALGSREYDAIITACPTCGSALKERYELLPLSDEARATWEGFRGKVVDFSRFLAQTGLHRNMLARERTVTYHDSCHMVRSMKAKAEPRGLLAELPGTELVEMRDAGACCGCGGTFSAENYDLSRRINDDKIRNIIASGASTVAMGCPACMMHIADGLARHGSDVRVVHTAQLLAEAYGPPRP</sequence>
<comment type="caution">
    <text evidence="8">The sequence shown here is derived from an EMBL/GenBank/DDBJ whole genome shotgun (WGS) entry which is preliminary data.</text>
</comment>
<dbReference type="InterPro" id="IPR017896">
    <property type="entry name" value="4Fe4S_Fe-S-bd"/>
</dbReference>
<keyword evidence="1 6" id="KW-0004">4Fe-4S</keyword>
<dbReference type="InterPro" id="IPR017900">
    <property type="entry name" value="4Fe4S_Fe_S_CS"/>
</dbReference>
<comment type="catalytic activity">
    <reaction evidence="6">
        <text>(R)-lactate + A = pyruvate + AH2</text>
        <dbReference type="Rhea" id="RHEA:15089"/>
        <dbReference type="ChEBI" id="CHEBI:13193"/>
        <dbReference type="ChEBI" id="CHEBI:15361"/>
        <dbReference type="ChEBI" id="CHEBI:16004"/>
        <dbReference type="ChEBI" id="CHEBI:17499"/>
    </reaction>
</comment>
<dbReference type="InterPro" id="IPR004017">
    <property type="entry name" value="Cys_rich_dom"/>
</dbReference>
<evidence type="ECO:0000313" key="8">
    <source>
        <dbReference type="EMBL" id="MEZ7195897.1"/>
    </source>
</evidence>
<keyword evidence="6" id="KW-0813">Transport</keyword>
<dbReference type="Pfam" id="PF02754">
    <property type="entry name" value="CCG"/>
    <property type="match status" value="2"/>
</dbReference>
<dbReference type="PIRSF" id="PIRSF000139">
    <property type="entry name" value="Glc_ox_4Fe-4S"/>
    <property type="match status" value="1"/>
</dbReference>
<protein>
    <recommendedName>
        <fullName evidence="6">Glycolate oxidase iron-sulfur subunit</fullName>
        <ecNumber evidence="6">1.1.99.14</ecNumber>
    </recommendedName>
</protein>
<comment type="catalytic activity">
    <reaction evidence="6">
        <text>glycolate + A = glyoxylate + AH2</text>
        <dbReference type="Rhea" id="RHEA:21264"/>
        <dbReference type="ChEBI" id="CHEBI:13193"/>
        <dbReference type="ChEBI" id="CHEBI:17499"/>
        <dbReference type="ChEBI" id="CHEBI:29805"/>
        <dbReference type="ChEBI" id="CHEBI:36655"/>
        <dbReference type="EC" id="1.1.99.14"/>
    </reaction>
</comment>
<dbReference type="PANTHER" id="PTHR32479">
    <property type="entry name" value="GLYCOLATE OXIDASE IRON-SULFUR SUBUNIT"/>
    <property type="match status" value="1"/>
</dbReference>
<dbReference type="Gene3D" id="1.10.1060.10">
    <property type="entry name" value="Alpha-helical ferredoxin"/>
    <property type="match status" value="1"/>
</dbReference>
<evidence type="ECO:0000256" key="4">
    <source>
        <dbReference type="ARBA" id="ARBA00023004"/>
    </source>
</evidence>
<feature type="domain" description="4Fe-4S ferredoxin-type" evidence="7">
    <location>
        <begin position="57"/>
        <end position="86"/>
    </location>
</feature>
<dbReference type="PROSITE" id="PS51379">
    <property type="entry name" value="4FE4S_FER_2"/>
    <property type="match status" value="2"/>
</dbReference>
<proteinExistence type="predicted"/>
<gene>
    <name evidence="8" type="ORF">AB6M95_03980</name>
</gene>
<comment type="function">
    <text evidence="6">Component of a complex that catalyzes the oxidation of glycolate to glyoxylate.</text>
</comment>
<dbReference type="EC" id="1.1.99.14" evidence="6"/>
<keyword evidence="2 6" id="KW-0479">Metal-binding</keyword>
<organism evidence="8 9">
    <name type="scientific">Pseudodesulfovibrio karagichevae</name>
    <dbReference type="NCBI Taxonomy" id="3239305"/>
    <lineage>
        <taxon>Bacteria</taxon>
        <taxon>Pseudomonadati</taxon>
        <taxon>Thermodesulfobacteriota</taxon>
        <taxon>Desulfovibrionia</taxon>
        <taxon>Desulfovibrionales</taxon>
        <taxon>Desulfovibrionaceae</taxon>
    </lineage>
</organism>
<evidence type="ECO:0000256" key="6">
    <source>
        <dbReference type="PIRNR" id="PIRNR000139"/>
    </source>
</evidence>
<feature type="domain" description="4Fe-4S ferredoxin-type" evidence="7">
    <location>
        <begin position="6"/>
        <end position="34"/>
    </location>
</feature>
<evidence type="ECO:0000256" key="2">
    <source>
        <dbReference type="ARBA" id="ARBA00022723"/>
    </source>
</evidence>
<dbReference type="SUPFAM" id="SSF46548">
    <property type="entry name" value="alpha-helical ferredoxin"/>
    <property type="match status" value="1"/>
</dbReference>
<accession>A0ABV4K278</accession>
<dbReference type="PROSITE" id="PS00198">
    <property type="entry name" value="4FE4S_FER_1"/>
    <property type="match status" value="1"/>
</dbReference>